<dbReference type="Proteomes" id="UP000612808">
    <property type="component" value="Unassembled WGS sequence"/>
</dbReference>
<dbReference type="PRINTS" id="PR00368">
    <property type="entry name" value="FADPNR"/>
</dbReference>
<dbReference type="InterPro" id="IPR036188">
    <property type="entry name" value="FAD/NAD-bd_sf"/>
</dbReference>
<sequence length="361" mass="37832">MARTIAVIGGGYGGAAVAKALDTDHDVVLVEPKDAFVHAAAALRALVRPDWAESMFFPYERLLARGTVIRERATAVTSAGVTLASGRYVPADHLVIATGSGYPYPAKPDTDDTREALDRLRDTHAALADAGRVLITGAGPVGLELAGEILAVWPDKQITVVDPADRLVPGYLPAVRDELHRQLDALGVRLLLGTRLAEDPPADPGVAKTFTVASTGVELTADIWFRCHGVRPTADVLAGDLAGARNERGEVRVTERLSVVGHDHVYAVGDVTDAPGEKRAGAASRHAAVVVENIGAQARGETPTAAYRPGPPTMLLPLGPDGGVGQMATPDGPVAVPTSTVTEYKGAGLMIGRFREMFGRD</sequence>
<feature type="domain" description="FAD/NAD(P)-binding" evidence="5">
    <location>
        <begin position="4"/>
        <end position="285"/>
    </location>
</feature>
<evidence type="ECO:0000256" key="2">
    <source>
        <dbReference type="ARBA" id="ARBA00022630"/>
    </source>
</evidence>
<proteinExistence type="inferred from homology"/>
<keyword evidence="7" id="KW-1185">Reference proteome</keyword>
<evidence type="ECO:0000256" key="1">
    <source>
        <dbReference type="ARBA" id="ARBA00006442"/>
    </source>
</evidence>
<comment type="similarity">
    <text evidence="1">Belongs to the FAD-dependent oxidoreductase family.</text>
</comment>
<keyword evidence="2" id="KW-0285">Flavoprotein</keyword>
<dbReference type="RefSeq" id="WP_203658886.1">
    <property type="nucleotide sequence ID" value="NZ_BAAAZM010000024.1"/>
</dbReference>
<dbReference type="AlphaFoldDB" id="A0A8J3J6U6"/>
<dbReference type="Pfam" id="PF07992">
    <property type="entry name" value="Pyr_redox_2"/>
    <property type="match status" value="1"/>
</dbReference>
<protein>
    <recommendedName>
        <fullName evidence="5">FAD/NAD(P)-binding domain-containing protein</fullName>
    </recommendedName>
</protein>
<dbReference type="InterPro" id="IPR023753">
    <property type="entry name" value="FAD/NAD-binding_dom"/>
</dbReference>
<name>A0A8J3J6U6_9ACTN</name>
<dbReference type="GO" id="GO:0005737">
    <property type="term" value="C:cytoplasm"/>
    <property type="evidence" value="ECO:0007669"/>
    <property type="project" value="TreeGrafter"/>
</dbReference>
<organism evidence="6 7">
    <name type="scientific">Actinocatenispora rupis</name>
    <dbReference type="NCBI Taxonomy" id="519421"/>
    <lineage>
        <taxon>Bacteria</taxon>
        <taxon>Bacillati</taxon>
        <taxon>Actinomycetota</taxon>
        <taxon>Actinomycetes</taxon>
        <taxon>Micromonosporales</taxon>
        <taxon>Micromonosporaceae</taxon>
        <taxon>Actinocatenispora</taxon>
    </lineage>
</organism>
<dbReference type="PANTHER" id="PTHR43735">
    <property type="entry name" value="APOPTOSIS-INDUCING FACTOR 1"/>
    <property type="match status" value="1"/>
</dbReference>
<dbReference type="Gene3D" id="3.50.50.100">
    <property type="match status" value="1"/>
</dbReference>
<evidence type="ECO:0000256" key="3">
    <source>
        <dbReference type="ARBA" id="ARBA00022827"/>
    </source>
</evidence>
<reference evidence="6" key="1">
    <citation type="submission" date="2021-01" db="EMBL/GenBank/DDBJ databases">
        <title>Whole genome shotgun sequence of Actinocatenispora rupis NBRC 107355.</title>
        <authorList>
            <person name="Komaki H."/>
            <person name="Tamura T."/>
        </authorList>
    </citation>
    <scope>NUCLEOTIDE SEQUENCE</scope>
    <source>
        <strain evidence="6">NBRC 107355</strain>
    </source>
</reference>
<keyword evidence="3" id="KW-0274">FAD</keyword>
<dbReference type="EMBL" id="BOMB01000020">
    <property type="protein sequence ID" value="GID12691.1"/>
    <property type="molecule type" value="Genomic_DNA"/>
</dbReference>
<dbReference type="PANTHER" id="PTHR43735:SF3">
    <property type="entry name" value="FERROPTOSIS SUPPRESSOR PROTEIN 1"/>
    <property type="match status" value="1"/>
</dbReference>
<dbReference type="SUPFAM" id="SSF51905">
    <property type="entry name" value="FAD/NAD(P)-binding domain"/>
    <property type="match status" value="2"/>
</dbReference>
<keyword evidence="4" id="KW-0560">Oxidoreductase</keyword>
<comment type="caution">
    <text evidence="6">The sequence shown here is derived from an EMBL/GenBank/DDBJ whole genome shotgun (WGS) entry which is preliminary data.</text>
</comment>
<dbReference type="GO" id="GO:0004174">
    <property type="term" value="F:electron-transferring-flavoprotein dehydrogenase activity"/>
    <property type="evidence" value="ECO:0007669"/>
    <property type="project" value="TreeGrafter"/>
</dbReference>
<accession>A0A8J3J6U6</accession>
<evidence type="ECO:0000259" key="5">
    <source>
        <dbReference type="Pfam" id="PF07992"/>
    </source>
</evidence>
<evidence type="ECO:0000256" key="4">
    <source>
        <dbReference type="ARBA" id="ARBA00023002"/>
    </source>
</evidence>
<evidence type="ECO:0000313" key="6">
    <source>
        <dbReference type="EMBL" id="GID12691.1"/>
    </source>
</evidence>
<gene>
    <name evidence="6" type="ORF">Aru02nite_35800</name>
</gene>
<dbReference type="GO" id="GO:0050660">
    <property type="term" value="F:flavin adenine dinucleotide binding"/>
    <property type="evidence" value="ECO:0007669"/>
    <property type="project" value="TreeGrafter"/>
</dbReference>
<evidence type="ECO:0000313" key="7">
    <source>
        <dbReference type="Proteomes" id="UP000612808"/>
    </source>
</evidence>